<evidence type="ECO:0000313" key="4">
    <source>
        <dbReference type="Proteomes" id="UP000261540"/>
    </source>
</evidence>
<feature type="compositionally biased region" description="Polar residues" evidence="2">
    <location>
        <begin position="8"/>
        <end position="28"/>
    </location>
</feature>
<proteinExistence type="predicted"/>
<dbReference type="PANTHER" id="PTHR11505">
    <property type="entry name" value="L1 TRANSPOSABLE ELEMENT-RELATED"/>
    <property type="match status" value="1"/>
</dbReference>
<dbReference type="Gene3D" id="3.30.70.1820">
    <property type="entry name" value="L1 transposable element, RRM domain"/>
    <property type="match status" value="1"/>
</dbReference>
<dbReference type="STRING" id="1676925.ENSPKIP00000038778"/>
<feature type="region of interest" description="Disordered" evidence="2">
    <location>
        <begin position="1"/>
        <end position="37"/>
    </location>
</feature>
<keyword evidence="1" id="KW-0175">Coiled coil</keyword>
<name>A0A3B3T8J5_9TELE</name>
<dbReference type="AlphaFoldDB" id="A0A3B3T8J5"/>
<evidence type="ECO:0000256" key="2">
    <source>
        <dbReference type="SAM" id="MobiDB-lite"/>
    </source>
</evidence>
<evidence type="ECO:0000313" key="3">
    <source>
        <dbReference type="Ensembl" id="ENSPKIP00000038778.1"/>
    </source>
</evidence>
<feature type="coiled-coil region" evidence="1">
    <location>
        <begin position="122"/>
        <end position="156"/>
    </location>
</feature>
<organism evidence="3 4">
    <name type="scientific">Paramormyrops kingsleyae</name>
    <dbReference type="NCBI Taxonomy" id="1676925"/>
    <lineage>
        <taxon>Eukaryota</taxon>
        <taxon>Metazoa</taxon>
        <taxon>Chordata</taxon>
        <taxon>Craniata</taxon>
        <taxon>Vertebrata</taxon>
        <taxon>Euteleostomi</taxon>
        <taxon>Actinopterygii</taxon>
        <taxon>Neopterygii</taxon>
        <taxon>Teleostei</taxon>
        <taxon>Osteoglossocephala</taxon>
        <taxon>Osteoglossomorpha</taxon>
        <taxon>Osteoglossiformes</taxon>
        <taxon>Mormyridae</taxon>
        <taxon>Paramormyrops</taxon>
    </lineage>
</organism>
<dbReference type="GeneTree" id="ENSGT01090000260296"/>
<protein>
    <recommendedName>
        <fullName evidence="5">L1 transposable element RRM domain-containing protein</fullName>
    </recommendedName>
</protein>
<reference evidence="3" key="1">
    <citation type="submission" date="2025-08" db="UniProtKB">
        <authorList>
            <consortium name="Ensembl"/>
        </authorList>
    </citation>
    <scope>IDENTIFICATION</scope>
</reference>
<accession>A0A3B3T8J5</accession>
<keyword evidence="4" id="KW-1185">Reference proteome</keyword>
<evidence type="ECO:0008006" key="5">
    <source>
        <dbReference type="Google" id="ProtNLM"/>
    </source>
</evidence>
<reference evidence="3" key="2">
    <citation type="submission" date="2025-09" db="UniProtKB">
        <authorList>
            <consortium name="Ensembl"/>
        </authorList>
    </citation>
    <scope>IDENTIFICATION</scope>
</reference>
<dbReference type="Proteomes" id="UP000261540">
    <property type="component" value="Unplaced"/>
</dbReference>
<dbReference type="InterPro" id="IPR004244">
    <property type="entry name" value="Transposase_22"/>
</dbReference>
<dbReference type="Ensembl" id="ENSPKIT00000019773.1">
    <property type="protein sequence ID" value="ENSPKIP00000038778.1"/>
    <property type="gene ID" value="ENSPKIG00000016428.1"/>
</dbReference>
<evidence type="ECO:0000256" key="1">
    <source>
        <dbReference type="SAM" id="Coils"/>
    </source>
</evidence>
<sequence length="305" mass="34048">MAGRSTKTRNVTQERPCQQTASALSTEESPPAVSGSLSPVASIEVSTLKLEIVNAVRTEIADIIKLELQKALAETLSTIIPDLQTLRSEWALDKAAANAKFVSLKETVLDMEHSLMNCSDDVVSMKATIQSLTATVARLENKCEDFEARSRRNNIRILGVPEGSDSATITEIAALLREAFGLDKEPVLNRSHRVSLSKPKDASRPRPLVVRFHYYTDCAYILRRAKEQRQLKVRGWAISIFPDFTAGVARARAAFNEVRQFLRSVEGVRYRLFYPARLRISYNGVDKDFLSAQDAKIYAEKLTKS</sequence>